<keyword evidence="2" id="KW-1185">Reference proteome</keyword>
<dbReference type="Proteomes" id="UP000825015">
    <property type="component" value="Chromosome"/>
</dbReference>
<accession>A0ACA8R2R5</accession>
<evidence type="ECO:0000313" key="1">
    <source>
        <dbReference type="EMBL" id="BBL61806.1"/>
    </source>
</evidence>
<sequence>MKIISLTITIISPILTITVINYNFINNTILLTIKSYFISLNLFFVALIILLALKSFED</sequence>
<dbReference type="EMBL" id="AP019779">
    <property type="protein sequence ID" value="BBL61806.1"/>
    <property type="molecule type" value="Genomic_DNA"/>
</dbReference>
<evidence type="ECO:0000313" key="2">
    <source>
        <dbReference type="Proteomes" id="UP000825015"/>
    </source>
</evidence>
<protein>
    <submittedName>
        <fullName evidence="1">Uncharacterized protein</fullName>
    </submittedName>
</protein>
<reference evidence="1" key="1">
    <citation type="submission" date="2019-06" db="EMBL/GenBank/DDBJ databases">
        <title>Complete genome sequence of Methanobrevibacter arboriphilus strain SA.</title>
        <authorList>
            <person name="Asakawa S."/>
        </authorList>
    </citation>
    <scope>NUCLEOTIDE SEQUENCE</scope>
    <source>
        <strain evidence="1">SA</strain>
    </source>
</reference>
<proteinExistence type="predicted"/>
<name>A0ACA8R2R5_METAZ</name>
<gene>
    <name evidence="1" type="ORF">MarbSA_08460</name>
</gene>
<organism evidence="1 2">
    <name type="scientific">Methanobrevibacter arboriphilus</name>
    <dbReference type="NCBI Taxonomy" id="39441"/>
    <lineage>
        <taxon>Archaea</taxon>
        <taxon>Methanobacteriati</taxon>
        <taxon>Methanobacteriota</taxon>
        <taxon>Methanomada group</taxon>
        <taxon>Methanobacteria</taxon>
        <taxon>Methanobacteriales</taxon>
        <taxon>Methanobacteriaceae</taxon>
        <taxon>Methanobrevibacter</taxon>
    </lineage>
</organism>